<protein>
    <submittedName>
        <fullName evidence="6">Winged helix-turn-helix domain-containing protein</fullName>
    </submittedName>
</protein>
<evidence type="ECO:0000313" key="7">
    <source>
        <dbReference type="Proteomes" id="UP001596108"/>
    </source>
</evidence>
<evidence type="ECO:0000259" key="5">
    <source>
        <dbReference type="PROSITE" id="PS51755"/>
    </source>
</evidence>
<accession>A0ABW0R6B8</accession>
<keyword evidence="2 4" id="KW-0238">DNA-binding</keyword>
<dbReference type="SUPFAM" id="SSF46894">
    <property type="entry name" value="C-terminal effector domain of the bipartite response regulators"/>
    <property type="match status" value="1"/>
</dbReference>
<evidence type="ECO:0000313" key="6">
    <source>
        <dbReference type="EMBL" id="MFC5530829.1"/>
    </source>
</evidence>
<proteinExistence type="predicted"/>
<organism evidence="6 7">
    <name type="scientific">Cohnella yongneupensis</name>
    <dbReference type="NCBI Taxonomy" id="425006"/>
    <lineage>
        <taxon>Bacteria</taxon>
        <taxon>Bacillati</taxon>
        <taxon>Bacillota</taxon>
        <taxon>Bacilli</taxon>
        <taxon>Bacillales</taxon>
        <taxon>Paenibacillaceae</taxon>
        <taxon>Cohnella</taxon>
    </lineage>
</organism>
<dbReference type="InterPro" id="IPR036388">
    <property type="entry name" value="WH-like_DNA-bd_sf"/>
</dbReference>
<dbReference type="InterPro" id="IPR016032">
    <property type="entry name" value="Sig_transdc_resp-reg_C-effctor"/>
</dbReference>
<evidence type="ECO:0000256" key="4">
    <source>
        <dbReference type="PROSITE-ProRule" id="PRU01091"/>
    </source>
</evidence>
<gene>
    <name evidence="6" type="ORF">ACFPQ4_15475</name>
</gene>
<evidence type="ECO:0000256" key="2">
    <source>
        <dbReference type="ARBA" id="ARBA00023125"/>
    </source>
</evidence>
<feature type="domain" description="OmpR/PhoB-type" evidence="5">
    <location>
        <begin position="1"/>
        <end position="32"/>
    </location>
</feature>
<dbReference type="Proteomes" id="UP001596108">
    <property type="component" value="Unassembled WGS sequence"/>
</dbReference>
<dbReference type="InterPro" id="IPR001867">
    <property type="entry name" value="OmpR/PhoB-type_DNA-bd"/>
</dbReference>
<feature type="DNA-binding region" description="OmpR/PhoB-type" evidence="4">
    <location>
        <begin position="1"/>
        <end position="32"/>
    </location>
</feature>
<dbReference type="PROSITE" id="PS51755">
    <property type="entry name" value="OMPR_PHOB"/>
    <property type="match status" value="1"/>
</dbReference>
<keyword evidence="1" id="KW-0805">Transcription regulation</keyword>
<dbReference type="Pfam" id="PF00486">
    <property type="entry name" value="Trans_reg_C"/>
    <property type="match status" value="1"/>
</dbReference>
<evidence type="ECO:0000256" key="1">
    <source>
        <dbReference type="ARBA" id="ARBA00023015"/>
    </source>
</evidence>
<comment type="caution">
    <text evidence="6">The sequence shown here is derived from an EMBL/GenBank/DDBJ whole genome shotgun (WGS) entry which is preliminary data.</text>
</comment>
<reference evidence="7" key="1">
    <citation type="journal article" date="2019" name="Int. J. Syst. Evol. Microbiol.">
        <title>The Global Catalogue of Microorganisms (GCM) 10K type strain sequencing project: providing services to taxonomists for standard genome sequencing and annotation.</title>
        <authorList>
            <consortium name="The Broad Institute Genomics Platform"/>
            <consortium name="The Broad Institute Genome Sequencing Center for Infectious Disease"/>
            <person name="Wu L."/>
            <person name="Ma J."/>
        </authorList>
    </citation>
    <scope>NUCLEOTIDE SEQUENCE [LARGE SCALE GENOMIC DNA]</scope>
    <source>
        <strain evidence="7">CGMCC 1.18578</strain>
    </source>
</reference>
<keyword evidence="3" id="KW-0804">Transcription</keyword>
<dbReference type="Gene3D" id="1.10.10.10">
    <property type="entry name" value="Winged helix-like DNA-binding domain superfamily/Winged helix DNA-binding domain"/>
    <property type="match status" value="1"/>
</dbReference>
<dbReference type="EMBL" id="JBHSNC010000047">
    <property type="protein sequence ID" value="MFC5530829.1"/>
    <property type="molecule type" value="Genomic_DNA"/>
</dbReference>
<sequence>MPSIKLLRRKIDDSREPKLIQSVRGLGYRMVKP</sequence>
<evidence type="ECO:0000256" key="3">
    <source>
        <dbReference type="ARBA" id="ARBA00023163"/>
    </source>
</evidence>
<name>A0ABW0R6B8_9BACL</name>
<keyword evidence="7" id="KW-1185">Reference proteome</keyword>
<dbReference type="RefSeq" id="WP_378112776.1">
    <property type="nucleotide sequence ID" value="NZ_JBHSNC010000047.1"/>
</dbReference>